<evidence type="ECO:0000313" key="3">
    <source>
        <dbReference type="Proteomes" id="UP000636709"/>
    </source>
</evidence>
<dbReference type="PANTHER" id="PTHR33165">
    <property type="entry name" value="F-BOX DOMAIN CONTAINING PROTEIN-LIKE-RELATED"/>
    <property type="match status" value="1"/>
</dbReference>
<protein>
    <recommendedName>
        <fullName evidence="1">KIB1-4 beta-propeller domain-containing protein</fullName>
    </recommendedName>
</protein>
<organism evidence="2 3">
    <name type="scientific">Digitaria exilis</name>
    <dbReference type="NCBI Taxonomy" id="1010633"/>
    <lineage>
        <taxon>Eukaryota</taxon>
        <taxon>Viridiplantae</taxon>
        <taxon>Streptophyta</taxon>
        <taxon>Embryophyta</taxon>
        <taxon>Tracheophyta</taxon>
        <taxon>Spermatophyta</taxon>
        <taxon>Magnoliopsida</taxon>
        <taxon>Liliopsida</taxon>
        <taxon>Poales</taxon>
        <taxon>Poaceae</taxon>
        <taxon>PACMAD clade</taxon>
        <taxon>Panicoideae</taxon>
        <taxon>Panicodae</taxon>
        <taxon>Paniceae</taxon>
        <taxon>Anthephorinae</taxon>
        <taxon>Digitaria</taxon>
    </lineage>
</organism>
<dbReference type="PANTHER" id="PTHR33165:SF72">
    <property type="entry name" value="F-BOX DOMAIN-CONTAINING PROTEIN"/>
    <property type="match status" value="1"/>
</dbReference>
<keyword evidence="3" id="KW-1185">Reference proteome</keyword>
<name>A0A835BNJ3_9POAL</name>
<reference evidence="2" key="1">
    <citation type="submission" date="2020-07" db="EMBL/GenBank/DDBJ databases">
        <title>Genome sequence and genetic diversity analysis of an under-domesticated orphan crop, white fonio (Digitaria exilis).</title>
        <authorList>
            <person name="Bennetzen J.L."/>
            <person name="Chen S."/>
            <person name="Ma X."/>
            <person name="Wang X."/>
            <person name="Yssel A.E.J."/>
            <person name="Chaluvadi S.R."/>
            <person name="Johnson M."/>
            <person name="Gangashetty P."/>
            <person name="Hamidou F."/>
            <person name="Sanogo M.D."/>
            <person name="Zwaenepoel A."/>
            <person name="Wallace J."/>
            <person name="Van De Peer Y."/>
            <person name="Van Deynze A."/>
        </authorList>
    </citation>
    <scope>NUCLEOTIDE SEQUENCE</scope>
    <source>
        <tissue evidence="2">Leaves</tissue>
    </source>
</reference>
<feature type="domain" description="KIB1-4 beta-propeller" evidence="1">
    <location>
        <begin position="170"/>
        <end position="413"/>
    </location>
</feature>
<dbReference type="EMBL" id="JACEFO010001778">
    <property type="protein sequence ID" value="KAF8703369.1"/>
    <property type="molecule type" value="Genomic_DNA"/>
</dbReference>
<dbReference type="Pfam" id="PF03478">
    <property type="entry name" value="Beta-prop_KIB1-4"/>
    <property type="match status" value="1"/>
</dbReference>
<dbReference type="OrthoDB" id="604128at2759"/>
<accession>A0A835BNJ3</accession>
<evidence type="ECO:0000259" key="1">
    <source>
        <dbReference type="Pfam" id="PF03478"/>
    </source>
</evidence>
<dbReference type="InterPro" id="IPR005174">
    <property type="entry name" value="KIB1-4_b-propeller"/>
</dbReference>
<sequence length="538" mass="60924">MSGLRRHRGISSQSEVRGDDLFSPSSLARFRAGLGRKSRSQGLRACLRQKGLAFFLLGFDLVNGRGIEIEWQAQGRRLRLDYPRMEAAAAPEERDWTSLHPDITRLIAERLLDEDVTEYIVFRAVCTHWRSSTPSPRDPTLADRRFHPRGWVALCEGTGVRPVDGEAITFFHTSSGKAFRLHLWELHGQRIVGFTDGLVILLDTGTAVVRVLHPFTRVMVRLPDLARFYHLVLSKQASFKTDSFVWLNATACVASRSSIAVVIWFPNMPVVICAEPSSKDWDIIHTLIQLTNTLPFNGRLYGVTRAGRQLVQVYPLNKHIDTVVTEVPKELGFPRSCRYYLVESMGAMLVAVLHKISSEKFNAFTLFTVDLSRHKLTRVASLGDQALFLSDDRCLSVSAVNQPSISNNCIYFAMPKVRNPVMVHSLTDGLFESLSMPCLDDKPSAVAWTSVQPYALADHLLTYCHHREWARGFMFHEFYSIPSCWDKLSQKIMKQDSEVVVPRLRGTTDQLKKLEIPNLFTFMTSLARISGNRSRLTE</sequence>
<comment type="caution">
    <text evidence="2">The sequence shown here is derived from an EMBL/GenBank/DDBJ whole genome shotgun (WGS) entry which is preliminary data.</text>
</comment>
<dbReference type="Proteomes" id="UP000636709">
    <property type="component" value="Unassembled WGS sequence"/>
</dbReference>
<gene>
    <name evidence="2" type="ORF">HU200_032167</name>
</gene>
<proteinExistence type="predicted"/>
<dbReference type="AlphaFoldDB" id="A0A835BNJ3"/>
<evidence type="ECO:0000313" key="2">
    <source>
        <dbReference type="EMBL" id="KAF8703369.1"/>
    </source>
</evidence>